<keyword evidence="2 5" id="KW-0238">DNA-binding</keyword>
<dbReference type="InterPro" id="IPR036390">
    <property type="entry name" value="WH_DNA-bd_sf"/>
</dbReference>
<dbReference type="PRINTS" id="PR00598">
    <property type="entry name" value="HTHMARR"/>
</dbReference>
<reference evidence="5 6" key="1">
    <citation type="submission" date="2019-03" db="EMBL/GenBank/DDBJ databases">
        <title>Genomic Encyclopedia of Type Strains, Phase IV (KMG-IV): sequencing the most valuable type-strain genomes for metagenomic binning, comparative biology and taxonomic classification.</title>
        <authorList>
            <person name="Goeker M."/>
        </authorList>
    </citation>
    <scope>NUCLEOTIDE SEQUENCE [LARGE SCALE GENOMIC DNA]</scope>
    <source>
        <strain evidence="5 6">DSM 100556</strain>
    </source>
</reference>
<comment type="caution">
    <text evidence="5">The sequence shown here is derived from an EMBL/GenBank/DDBJ whole genome shotgun (WGS) entry which is preliminary data.</text>
</comment>
<evidence type="ECO:0000313" key="5">
    <source>
        <dbReference type="EMBL" id="TCL57689.1"/>
    </source>
</evidence>
<dbReference type="PROSITE" id="PS01117">
    <property type="entry name" value="HTH_MARR_1"/>
    <property type="match status" value="1"/>
</dbReference>
<dbReference type="PANTHER" id="PTHR42756:SF1">
    <property type="entry name" value="TRANSCRIPTIONAL REPRESSOR OF EMRAB OPERON"/>
    <property type="match status" value="1"/>
</dbReference>
<evidence type="ECO:0000256" key="1">
    <source>
        <dbReference type="ARBA" id="ARBA00023015"/>
    </source>
</evidence>
<dbReference type="InterPro" id="IPR011991">
    <property type="entry name" value="ArsR-like_HTH"/>
</dbReference>
<keyword evidence="3" id="KW-0804">Transcription</keyword>
<gene>
    <name evidence="5" type="ORF">EDD76_108224</name>
</gene>
<keyword evidence="1" id="KW-0805">Transcription regulation</keyword>
<accession>A0A4R1QUN7</accession>
<dbReference type="Pfam" id="PF01047">
    <property type="entry name" value="MarR"/>
    <property type="match status" value="1"/>
</dbReference>
<dbReference type="CDD" id="cd00090">
    <property type="entry name" value="HTH_ARSR"/>
    <property type="match status" value="1"/>
</dbReference>
<protein>
    <submittedName>
        <fullName evidence="5">DNA-binding MarR family transcriptional regulator</fullName>
    </submittedName>
</protein>
<keyword evidence="6" id="KW-1185">Reference proteome</keyword>
<dbReference type="InterPro" id="IPR000835">
    <property type="entry name" value="HTH_MarR-typ"/>
</dbReference>
<organism evidence="5 6">
    <name type="scientific">Kineothrix alysoides</name>
    <dbReference type="NCBI Taxonomy" id="1469948"/>
    <lineage>
        <taxon>Bacteria</taxon>
        <taxon>Bacillati</taxon>
        <taxon>Bacillota</taxon>
        <taxon>Clostridia</taxon>
        <taxon>Lachnospirales</taxon>
        <taxon>Lachnospiraceae</taxon>
        <taxon>Kineothrix</taxon>
    </lineage>
</organism>
<dbReference type="GO" id="GO:0003700">
    <property type="term" value="F:DNA-binding transcription factor activity"/>
    <property type="evidence" value="ECO:0007669"/>
    <property type="project" value="InterPro"/>
</dbReference>
<dbReference type="InterPro" id="IPR023187">
    <property type="entry name" value="Tscrpt_reg_MarR-type_CS"/>
</dbReference>
<dbReference type="STRING" id="1469948.GCA_000732725_03910"/>
<evidence type="ECO:0000259" key="4">
    <source>
        <dbReference type="PROSITE" id="PS50995"/>
    </source>
</evidence>
<dbReference type="Gene3D" id="1.10.10.10">
    <property type="entry name" value="Winged helix-like DNA-binding domain superfamily/Winged helix DNA-binding domain"/>
    <property type="match status" value="1"/>
</dbReference>
<evidence type="ECO:0000256" key="3">
    <source>
        <dbReference type="ARBA" id="ARBA00023163"/>
    </source>
</evidence>
<feature type="domain" description="HTH marR-type" evidence="4">
    <location>
        <begin position="1"/>
        <end position="118"/>
    </location>
</feature>
<dbReference type="RefSeq" id="WP_051869896.1">
    <property type="nucleotide sequence ID" value="NZ_JPNB01000003.1"/>
</dbReference>
<dbReference type="PANTHER" id="PTHR42756">
    <property type="entry name" value="TRANSCRIPTIONAL REGULATOR, MARR"/>
    <property type="match status" value="1"/>
</dbReference>
<dbReference type="PROSITE" id="PS50995">
    <property type="entry name" value="HTH_MARR_2"/>
    <property type="match status" value="1"/>
</dbReference>
<dbReference type="SMART" id="SM00347">
    <property type="entry name" value="HTH_MARR"/>
    <property type="match status" value="1"/>
</dbReference>
<evidence type="ECO:0000256" key="2">
    <source>
        <dbReference type="ARBA" id="ARBA00023125"/>
    </source>
</evidence>
<proteinExistence type="predicted"/>
<dbReference type="AlphaFoldDB" id="A0A4R1QUN7"/>
<dbReference type="InterPro" id="IPR036388">
    <property type="entry name" value="WH-like_DNA-bd_sf"/>
</dbReference>
<name>A0A4R1QUN7_9FIRM</name>
<dbReference type="GO" id="GO:0003677">
    <property type="term" value="F:DNA binding"/>
    <property type="evidence" value="ECO:0007669"/>
    <property type="project" value="UniProtKB-KW"/>
</dbReference>
<dbReference type="EMBL" id="SLUO01000008">
    <property type="protein sequence ID" value="TCL57689.1"/>
    <property type="molecule type" value="Genomic_DNA"/>
</dbReference>
<evidence type="ECO:0000313" key="6">
    <source>
        <dbReference type="Proteomes" id="UP000295718"/>
    </source>
</evidence>
<dbReference type="Proteomes" id="UP000295718">
    <property type="component" value="Unassembled WGS sequence"/>
</dbReference>
<sequence>MLRVCGHILYHRAGRQSGQGRILHILSERSELSQKELQEMLRVQPGSMSEILSKMESKGLVERIRDEEDKRKTQVRLTETGKAHVENHHCGLGNKDIFSALDENQQEELKELLALLLEDWRHSM</sequence>
<dbReference type="SUPFAM" id="SSF46785">
    <property type="entry name" value="Winged helix' DNA-binding domain"/>
    <property type="match status" value="1"/>
</dbReference>